<dbReference type="EMBL" id="BRXW01000317">
    <property type="protein sequence ID" value="GMI18040.1"/>
    <property type="molecule type" value="Genomic_DNA"/>
</dbReference>
<accession>A0A9W7FU46</accession>
<dbReference type="Proteomes" id="UP001165122">
    <property type="component" value="Unassembled WGS sequence"/>
</dbReference>
<dbReference type="AlphaFoldDB" id="A0A9W7FU46"/>
<name>A0A9W7FU46_9STRA</name>
<feature type="transmembrane region" description="Helical" evidence="1">
    <location>
        <begin position="21"/>
        <end position="41"/>
    </location>
</feature>
<keyword evidence="1" id="KW-0812">Transmembrane</keyword>
<keyword evidence="1" id="KW-1133">Transmembrane helix</keyword>
<comment type="caution">
    <text evidence="2">The sequence shown here is derived from an EMBL/GenBank/DDBJ whole genome shotgun (WGS) entry which is preliminary data.</text>
</comment>
<keyword evidence="1" id="KW-0472">Membrane</keyword>
<proteinExistence type="predicted"/>
<gene>
    <name evidence="2" type="ORF">TrLO_g3950</name>
</gene>
<protein>
    <submittedName>
        <fullName evidence="2">Uncharacterized protein</fullName>
    </submittedName>
</protein>
<sequence length="171" mass="19803">MRGNVIGLDKDSILFKVFTGLKVLGITLFMVYIFISLINIFENFRIIFNFIGLILGSIIACVGWGFTVFHLVLKGRGMSSKSFFRYGWKGEEEEGEMDERTVGKKVQSFFKCLKDLICYLILNDEIDLRPKKGEDRYLDLFKKIEELEEEIDEDNLMGLEAISPQFWSNDV</sequence>
<organism evidence="2 3">
    <name type="scientific">Triparma laevis f. longispina</name>
    <dbReference type="NCBI Taxonomy" id="1714387"/>
    <lineage>
        <taxon>Eukaryota</taxon>
        <taxon>Sar</taxon>
        <taxon>Stramenopiles</taxon>
        <taxon>Ochrophyta</taxon>
        <taxon>Bolidophyceae</taxon>
        <taxon>Parmales</taxon>
        <taxon>Triparmaceae</taxon>
        <taxon>Triparma</taxon>
    </lineage>
</organism>
<evidence type="ECO:0000313" key="3">
    <source>
        <dbReference type="Proteomes" id="UP001165122"/>
    </source>
</evidence>
<evidence type="ECO:0000256" key="1">
    <source>
        <dbReference type="SAM" id="Phobius"/>
    </source>
</evidence>
<feature type="transmembrane region" description="Helical" evidence="1">
    <location>
        <begin position="47"/>
        <end position="73"/>
    </location>
</feature>
<reference evidence="3" key="1">
    <citation type="journal article" date="2023" name="Commun. Biol.">
        <title>Genome analysis of Parmales, the sister group of diatoms, reveals the evolutionary specialization of diatoms from phago-mixotrophs to photoautotrophs.</title>
        <authorList>
            <person name="Ban H."/>
            <person name="Sato S."/>
            <person name="Yoshikawa S."/>
            <person name="Yamada K."/>
            <person name="Nakamura Y."/>
            <person name="Ichinomiya M."/>
            <person name="Sato N."/>
            <person name="Blanc-Mathieu R."/>
            <person name="Endo H."/>
            <person name="Kuwata A."/>
            <person name="Ogata H."/>
        </authorList>
    </citation>
    <scope>NUCLEOTIDE SEQUENCE [LARGE SCALE GENOMIC DNA]</scope>
    <source>
        <strain evidence="3">NIES 3700</strain>
    </source>
</reference>
<evidence type="ECO:0000313" key="2">
    <source>
        <dbReference type="EMBL" id="GMI18040.1"/>
    </source>
</evidence>
<dbReference type="OrthoDB" id="9909019at2759"/>
<keyword evidence="3" id="KW-1185">Reference proteome</keyword>